<evidence type="ECO:0000313" key="2">
    <source>
        <dbReference type="Proteomes" id="UP000248021"/>
    </source>
</evidence>
<comment type="caution">
    <text evidence="1">The sequence shown here is derived from an EMBL/GenBank/DDBJ whole genome shotgun (WGS) entry which is preliminary data.</text>
</comment>
<name>A0A2V3TTF9_9HYPH</name>
<proteinExistence type="predicted"/>
<organism evidence="1 2">
    <name type="scientific">Chelatococcus asaccharovorans</name>
    <dbReference type="NCBI Taxonomy" id="28210"/>
    <lineage>
        <taxon>Bacteria</taxon>
        <taxon>Pseudomonadati</taxon>
        <taxon>Pseudomonadota</taxon>
        <taxon>Alphaproteobacteria</taxon>
        <taxon>Hyphomicrobiales</taxon>
        <taxon>Chelatococcaceae</taxon>
        <taxon>Chelatococcus</taxon>
    </lineage>
</organism>
<evidence type="ECO:0008006" key="3">
    <source>
        <dbReference type="Google" id="ProtNLM"/>
    </source>
</evidence>
<dbReference type="InterPro" id="IPR021436">
    <property type="entry name" value="DUF3085"/>
</dbReference>
<dbReference type="Pfam" id="PF11284">
    <property type="entry name" value="DUF3085"/>
    <property type="match status" value="1"/>
</dbReference>
<protein>
    <recommendedName>
        <fullName evidence="3">DUF3085 family protein</fullName>
    </recommendedName>
</protein>
<dbReference type="EMBL" id="QJJK01000019">
    <property type="protein sequence ID" value="PXW51586.1"/>
    <property type="molecule type" value="Genomic_DNA"/>
</dbReference>
<reference evidence="1 2" key="1">
    <citation type="submission" date="2018-05" db="EMBL/GenBank/DDBJ databases">
        <title>Genomic Encyclopedia of Type Strains, Phase IV (KMG-IV): sequencing the most valuable type-strain genomes for metagenomic binning, comparative biology and taxonomic classification.</title>
        <authorList>
            <person name="Goeker M."/>
        </authorList>
    </citation>
    <scope>NUCLEOTIDE SEQUENCE [LARGE SCALE GENOMIC DNA]</scope>
    <source>
        <strain evidence="1 2">DSM 6462</strain>
    </source>
</reference>
<gene>
    <name evidence="1" type="ORF">C7450_11923</name>
</gene>
<sequence length="132" mass="14675">MFTFPIMAVRKVIARGEADAAANGGFRDPYYGLKPGQGEKPGLWLVGDEGVYIISNGKLADGQKPLVVYSAECHPKGNPDWWDYKCRHFGGDDGIEFIDADLLIPSFNRNFGATHLRVQLTERDITFALITR</sequence>
<dbReference type="RefSeq" id="WP_110378267.1">
    <property type="nucleotide sequence ID" value="NZ_JAHBRY010000005.1"/>
</dbReference>
<dbReference type="OrthoDB" id="7277249at2"/>
<evidence type="ECO:0000313" key="1">
    <source>
        <dbReference type="EMBL" id="PXW51586.1"/>
    </source>
</evidence>
<keyword evidence="2" id="KW-1185">Reference proteome</keyword>
<dbReference type="AlphaFoldDB" id="A0A2V3TTF9"/>
<dbReference type="Proteomes" id="UP000248021">
    <property type="component" value="Unassembled WGS sequence"/>
</dbReference>
<accession>A0A2V3TTF9</accession>